<sequence length="235" mass="24902">MKLTFLTGAGISTAAGIPDFRGPQGVWTKDPEAERTSTLSWYLADAQVRARAWSQRAAAAVWEREPTAAHRAIAASAERHDVQIITQNVDGLHQAAGSPPESVLEVHGSARRWRCEDCRDSGSIEDAMARVAAGEADPPCPRCGGIIRATTILFEEMLDPDVIDRAVTAAQECDLLLAVGTGLTVQPVAGLVPLAHESGAEIRIVNAEPTPCDGWASAVVRGDLQETLPPLLAGL</sequence>
<dbReference type="SUPFAM" id="SSF52467">
    <property type="entry name" value="DHS-like NAD/FAD-binding domain"/>
    <property type="match status" value="1"/>
</dbReference>
<evidence type="ECO:0000313" key="6">
    <source>
        <dbReference type="EMBL" id="GAA2106984.1"/>
    </source>
</evidence>
<keyword evidence="7" id="KW-1185">Reference proteome</keyword>
<dbReference type="CDD" id="cd01407">
    <property type="entry name" value="SIR2-fam"/>
    <property type="match status" value="1"/>
</dbReference>
<dbReference type="PANTHER" id="PTHR11085:SF4">
    <property type="entry name" value="NAD-DEPENDENT PROTEIN DEACYLASE"/>
    <property type="match status" value="1"/>
</dbReference>
<evidence type="ECO:0000256" key="4">
    <source>
        <dbReference type="PROSITE-ProRule" id="PRU00236"/>
    </source>
</evidence>
<dbReference type="RefSeq" id="WP_344338737.1">
    <property type="nucleotide sequence ID" value="NZ_BAAAPZ010000019.1"/>
</dbReference>
<organism evidence="6 7">
    <name type="scientific">Brevibacterium salitolerans</name>
    <dbReference type="NCBI Taxonomy" id="1403566"/>
    <lineage>
        <taxon>Bacteria</taxon>
        <taxon>Bacillati</taxon>
        <taxon>Actinomycetota</taxon>
        <taxon>Actinomycetes</taxon>
        <taxon>Micrococcales</taxon>
        <taxon>Brevibacteriaceae</taxon>
        <taxon>Brevibacterium</taxon>
    </lineage>
</organism>
<evidence type="ECO:0000313" key="7">
    <source>
        <dbReference type="Proteomes" id="UP001500984"/>
    </source>
</evidence>
<dbReference type="Gene3D" id="3.40.50.1220">
    <property type="entry name" value="TPP-binding domain"/>
    <property type="match status" value="1"/>
</dbReference>
<dbReference type="PROSITE" id="PS50305">
    <property type="entry name" value="SIRTUIN"/>
    <property type="match status" value="1"/>
</dbReference>
<dbReference type="EC" id="2.3.1.286" evidence="1"/>
<dbReference type="InterPro" id="IPR003000">
    <property type="entry name" value="Sirtuin"/>
</dbReference>
<keyword evidence="4" id="KW-0479">Metal-binding</keyword>
<name>A0ABN2X8Y2_9MICO</name>
<proteinExistence type="predicted"/>
<evidence type="ECO:0000256" key="1">
    <source>
        <dbReference type="ARBA" id="ARBA00012928"/>
    </source>
</evidence>
<protein>
    <recommendedName>
        <fullName evidence="1">protein acetyllysine N-acetyltransferase</fullName>
        <ecNumber evidence="1">2.3.1.286</ecNumber>
    </recommendedName>
</protein>
<dbReference type="InterPro" id="IPR026590">
    <property type="entry name" value="Ssirtuin_cat_dom"/>
</dbReference>
<dbReference type="Proteomes" id="UP001500984">
    <property type="component" value="Unassembled WGS sequence"/>
</dbReference>
<comment type="caution">
    <text evidence="6">The sequence shown here is derived from an EMBL/GenBank/DDBJ whole genome shotgun (WGS) entry which is preliminary data.</text>
</comment>
<dbReference type="EMBL" id="BAAAPZ010000019">
    <property type="protein sequence ID" value="GAA2106984.1"/>
    <property type="molecule type" value="Genomic_DNA"/>
</dbReference>
<dbReference type="Pfam" id="PF02146">
    <property type="entry name" value="SIR2"/>
    <property type="match status" value="1"/>
</dbReference>
<feature type="binding site" evidence="4">
    <location>
        <position position="118"/>
    </location>
    <ligand>
        <name>Zn(2+)</name>
        <dbReference type="ChEBI" id="CHEBI:29105"/>
    </ligand>
</feature>
<dbReference type="InterPro" id="IPR026591">
    <property type="entry name" value="Sirtuin_cat_small_dom_sf"/>
</dbReference>
<evidence type="ECO:0000259" key="5">
    <source>
        <dbReference type="PROSITE" id="PS50305"/>
    </source>
</evidence>
<keyword evidence="3" id="KW-0520">NAD</keyword>
<dbReference type="PANTHER" id="PTHR11085">
    <property type="entry name" value="NAD-DEPENDENT PROTEIN DEACYLASE SIRTUIN-5, MITOCHONDRIAL-RELATED"/>
    <property type="match status" value="1"/>
</dbReference>
<feature type="binding site" evidence="4">
    <location>
        <position position="115"/>
    </location>
    <ligand>
        <name>Zn(2+)</name>
        <dbReference type="ChEBI" id="CHEBI:29105"/>
    </ligand>
</feature>
<gene>
    <name evidence="6" type="ORF">GCM10009823_33550</name>
</gene>
<evidence type="ECO:0000256" key="3">
    <source>
        <dbReference type="ARBA" id="ARBA00023027"/>
    </source>
</evidence>
<feature type="domain" description="Deacetylase sirtuin-type" evidence="5">
    <location>
        <begin position="1"/>
        <end position="235"/>
    </location>
</feature>
<feature type="binding site" evidence="4">
    <location>
        <position position="143"/>
    </location>
    <ligand>
        <name>Zn(2+)</name>
        <dbReference type="ChEBI" id="CHEBI:29105"/>
    </ligand>
</feature>
<keyword evidence="4" id="KW-0862">Zinc</keyword>
<reference evidence="6 7" key="1">
    <citation type="journal article" date="2019" name="Int. J. Syst. Evol. Microbiol.">
        <title>The Global Catalogue of Microorganisms (GCM) 10K type strain sequencing project: providing services to taxonomists for standard genome sequencing and annotation.</title>
        <authorList>
            <consortium name="The Broad Institute Genomics Platform"/>
            <consortium name="The Broad Institute Genome Sequencing Center for Infectious Disease"/>
            <person name="Wu L."/>
            <person name="Ma J."/>
        </authorList>
    </citation>
    <scope>NUCLEOTIDE SEQUENCE [LARGE SCALE GENOMIC DNA]</scope>
    <source>
        <strain evidence="6 7">JCM 15900</strain>
    </source>
</reference>
<keyword evidence="2" id="KW-0808">Transferase</keyword>
<dbReference type="Gene3D" id="3.30.1600.10">
    <property type="entry name" value="SIR2/SIRT2 'Small Domain"/>
    <property type="match status" value="1"/>
</dbReference>
<feature type="binding site" evidence="4">
    <location>
        <position position="140"/>
    </location>
    <ligand>
        <name>Zn(2+)</name>
        <dbReference type="ChEBI" id="CHEBI:29105"/>
    </ligand>
</feature>
<accession>A0ABN2X8Y2</accession>
<dbReference type="InterPro" id="IPR050134">
    <property type="entry name" value="NAD-dep_sirtuin_deacylases"/>
</dbReference>
<evidence type="ECO:0000256" key="2">
    <source>
        <dbReference type="ARBA" id="ARBA00022679"/>
    </source>
</evidence>
<feature type="active site" description="Proton acceptor" evidence="4">
    <location>
        <position position="107"/>
    </location>
</feature>
<dbReference type="InterPro" id="IPR029035">
    <property type="entry name" value="DHS-like_NAD/FAD-binding_dom"/>
</dbReference>